<protein>
    <recommendedName>
        <fullName evidence="3">Ribosomal protein L32</fullName>
    </recommendedName>
</protein>
<accession>A0AAW0JWK7</accession>
<reference evidence="1 2" key="1">
    <citation type="journal article" date="2018" name="Sci. Data">
        <title>The draft genome sequence of cork oak.</title>
        <authorList>
            <person name="Ramos A.M."/>
            <person name="Usie A."/>
            <person name="Barbosa P."/>
            <person name="Barros P.M."/>
            <person name="Capote T."/>
            <person name="Chaves I."/>
            <person name="Simoes F."/>
            <person name="Abreu I."/>
            <person name="Carrasquinho I."/>
            <person name="Faro C."/>
            <person name="Guimaraes J.B."/>
            <person name="Mendonca D."/>
            <person name="Nobrega F."/>
            <person name="Rodrigues L."/>
            <person name="Saibo N.J.M."/>
            <person name="Varela M.C."/>
            <person name="Egas C."/>
            <person name="Matos J."/>
            <person name="Miguel C.M."/>
            <person name="Oliveira M.M."/>
            <person name="Ricardo C.P."/>
            <person name="Goncalves S."/>
        </authorList>
    </citation>
    <scope>NUCLEOTIDE SEQUENCE [LARGE SCALE GENOMIC DNA]</scope>
    <source>
        <strain evidence="2">cv. HL8</strain>
    </source>
</reference>
<keyword evidence="2" id="KW-1185">Reference proteome</keyword>
<proteinExistence type="predicted"/>
<dbReference type="AlphaFoldDB" id="A0AAW0JWK7"/>
<dbReference type="EMBL" id="PKMF04000450">
    <property type="protein sequence ID" value="KAK7831127.1"/>
    <property type="molecule type" value="Genomic_DNA"/>
</dbReference>
<dbReference type="Proteomes" id="UP000237347">
    <property type="component" value="Unassembled WGS sequence"/>
</dbReference>
<organism evidence="1 2">
    <name type="scientific">Quercus suber</name>
    <name type="common">Cork oak</name>
    <dbReference type="NCBI Taxonomy" id="58331"/>
    <lineage>
        <taxon>Eukaryota</taxon>
        <taxon>Viridiplantae</taxon>
        <taxon>Streptophyta</taxon>
        <taxon>Embryophyta</taxon>
        <taxon>Tracheophyta</taxon>
        <taxon>Spermatophyta</taxon>
        <taxon>Magnoliopsida</taxon>
        <taxon>eudicotyledons</taxon>
        <taxon>Gunneridae</taxon>
        <taxon>Pentapetalae</taxon>
        <taxon>rosids</taxon>
        <taxon>fabids</taxon>
        <taxon>Fagales</taxon>
        <taxon>Fagaceae</taxon>
        <taxon>Quercus</taxon>
    </lineage>
</organism>
<sequence>MQALKPKPNFLIKKSDSLKLSFLRCSFIYTQFGFSETQF</sequence>
<gene>
    <name evidence="1" type="ORF">CFP56_027640</name>
</gene>
<evidence type="ECO:0008006" key="3">
    <source>
        <dbReference type="Google" id="ProtNLM"/>
    </source>
</evidence>
<evidence type="ECO:0000313" key="2">
    <source>
        <dbReference type="Proteomes" id="UP000237347"/>
    </source>
</evidence>
<evidence type="ECO:0000313" key="1">
    <source>
        <dbReference type="EMBL" id="KAK7831127.1"/>
    </source>
</evidence>
<name>A0AAW0JWK7_QUESU</name>
<comment type="caution">
    <text evidence="1">The sequence shown here is derived from an EMBL/GenBank/DDBJ whole genome shotgun (WGS) entry which is preliminary data.</text>
</comment>